<accession>A0A011PQE6</accession>
<evidence type="ECO:0000313" key="2">
    <source>
        <dbReference type="Proteomes" id="UP000022141"/>
    </source>
</evidence>
<comment type="caution">
    <text evidence="1">The sequence shown here is derived from an EMBL/GenBank/DDBJ whole genome shotgun (WGS) entry which is preliminary data.</text>
</comment>
<reference evidence="1" key="1">
    <citation type="submission" date="2014-02" db="EMBL/GenBank/DDBJ databases">
        <title>Expanding our view of genomic diversity in Candidatus Accumulibacter clades.</title>
        <authorList>
            <person name="Skennerton C.T."/>
            <person name="Barr J.J."/>
            <person name="Slater F.R."/>
            <person name="Bond P.L."/>
            <person name="Tyson G.W."/>
        </authorList>
    </citation>
    <scope>NUCLEOTIDE SEQUENCE [LARGE SCALE GENOMIC DNA]</scope>
</reference>
<name>A0A011PQE6_ACCRE</name>
<sequence>MLTGGQVVRSQSVAGEEGIPVEAPAKHAGILGGETPDCLAIYLYRYRFEWTRWSGVVRVIELNLVEPSRVDIKCPVPLLARMKQNGLRP</sequence>
<protein>
    <submittedName>
        <fullName evidence="1">Uncharacterized protein</fullName>
    </submittedName>
</protein>
<dbReference type="Proteomes" id="UP000022141">
    <property type="component" value="Unassembled WGS sequence"/>
</dbReference>
<dbReference type="AlphaFoldDB" id="A0A011PQE6"/>
<proteinExistence type="predicted"/>
<gene>
    <name evidence="1" type="ORF">AW11_01354</name>
</gene>
<dbReference type="STRING" id="1454004.AW11_01354"/>
<evidence type="ECO:0000313" key="1">
    <source>
        <dbReference type="EMBL" id="EXI89666.1"/>
    </source>
</evidence>
<dbReference type="EMBL" id="JEMY01000014">
    <property type="protein sequence ID" value="EXI89666.1"/>
    <property type="molecule type" value="Genomic_DNA"/>
</dbReference>
<keyword evidence="2" id="KW-1185">Reference proteome</keyword>
<organism evidence="1 2">
    <name type="scientific">Accumulibacter regalis</name>
    <dbReference type="NCBI Taxonomy" id="522306"/>
    <lineage>
        <taxon>Bacteria</taxon>
        <taxon>Pseudomonadati</taxon>
        <taxon>Pseudomonadota</taxon>
        <taxon>Betaproteobacteria</taxon>
        <taxon>Candidatus Accumulibacter</taxon>
    </lineage>
</organism>